<dbReference type="AlphaFoldDB" id="A0A3N2CWA7"/>
<accession>A0A3N2CWA7</accession>
<evidence type="ECO:0000313" key="3">
    <source>
        <dbReference type="Proteomes" id="UP000281738"/>
    </source>
</evidence>
<evidence type="ECO:0000313" key="2">
    <source>
        <dbReference type="EMBL" id="ROR91779.1"/>
    </source>
</evidence>
<sequence length="104" mass="11337">MTRFDQITLPRPADSVDVSPATTAKRTGPAMWIAPGSLEVPFDRELTTTEVAAVRALLTVPTDEAATWRSDLEKYLALTTPTTAQNTAAIRTLAHLALDMLDRK</sequence>
<reference evidence="2 3" key="1">
    <citation type="submission" date="2018-11" db="EMBL/GenBank/DDBJ databases">
        <title>Sequencing the genomes of 1000 actinobacteria strains.</title>
        <authorList>
            <person name="Klenk H.-P."/>
        </authorList>
    </citation>
    <scope>NUCLEOTIDE SEQUENCE [LARGE SCALE GENOMIC DNA]</scope>
    <source>
        <strain evidence="2 3">DSM 12652</strain>
    </source>
</reference>
<proteinExistence type="predicted"/>
<dbReference type="RefSeq" id="WP_123391391.1">
    <property type="nucleotide sequence ID" value="NZ_RKHO01000001.1"/>
</dbReference>
<dbReference type="EMBL" id="RKHO01000001">
    <property type="protein sequence ID" value="ROR91779.1"/>
    <property type="molecule type" value="Genomic_DNA"/>
</dbReference>
<dbReference type="Proteomes" id="UP000281738">
    <property type="component" value="Unassembled WGS sequence"/>
</dbReference>
<keyword evidence="3" id="KW-1185">Reference proteome</keyword>
<organism evidence="2 3">
    <name type="scientific">Nocardioides aurantiacus</name>
    <dbReference type="NCBI Taxonomy" id="86796"/>
    <lineage>
        <taxon>Bacteria</taxon>
        <taxon>Bacillati</taxon>
        <taxon>Actinomycetota</taxon>
        <taxon>Actinomycetes</taxon>
        <taxon>Propionibacteriales</taxon>
        <taxon>Nocardioidaceae</taxon>
        <taxon>Nocardioides</taxon>
    </lineage>
</organism>
<feature type="region of interest" description="Disordered" evidence="1">
    <location>
        <begin position="1"/>
        <end position="22"/>
    </location>
</feature>
<gene>
    <name evidence="2" type="ORF">EDD33_2654</name>
</gene>
<protein>
    <submittedName>
        <fullName evidence="2">Uncharacterized protein</fullName>
    </submittedName>
</protein>
<evidence type="ECO:0000256" key="1">
    <source>
        <dbReference type="SAM" id="MobiDB-lite"/>
    </source>
</evidence>
<name>A0A3N2CWA7_9ACTN</name>
<comment type="caution">
    <text evidence="2">The sequence shown here is derived from an EMBL/GenBank/DDBJ whole genome shotgun (WGS) entry which is preliminary data.</text>
</comment>